<reference evidence="1" key="1">
    <citation type="submission" date="2020-02" db="EMBL/GenBank/DDBJ databases">
        <authorList>
            <person name="Meier V. D."/>
        </authorList>
    </citation>
    <scope>NUCLEOTIDE SEQUENCE</scope>
    <source>
        <strain evidence="1">AVDCRST_MAG14</strain>
    </source>
</reference>
<evidence type="ECO:0000313" key="1">
    <source>
        <dbReference type="EMBL" id="CAA9454922.1"/>
    </source>
</evidence>
<proteinExistence type="predicted"/>
<dbReference type="AlphaFoldDB" id="A0A6J4R034"/>
<organism evidence="1">
    <name type="scientific">uncultured Rubrobacteraceae bacterium</name>
    <dbReference type="NCBI Taxonomy" id="349277"/>
    <lineage>
        <taxon>Bacteria</taxon>
        <taxon>Bacillati</taxon>
        <taxon>Actinomycetota</taxon>
        <taxon>Rubrobacteria</taxon>
        <taxon>Rubrobacterales</taxon>
        <taxon>Rubrobacteraceae</taxon>
        <taxon>environmental samples</taxon>
    </lineage>
</organism>
<sequence>MSPCILALTKALVSDTQGREKCLGEATTPGRVTHSRWFAEIW</sequence>
<dbReference type="EMBL" id="CADCVG010000060">
    <property type="protein sequence ID" value="CAA9454922.1"/>
    <property type="molecule type" value="Genomic_DNA"/>
</dbReference>
<accession>A0A6J4R034</accession>
<name>A0A6J4R034_9ACTN</name>
<protein>
    <submittedName>
        <fullName evidence="1">Uncharacterized protein</fullName>
    </submittedName>
</protein>
<gene>
    <name evidence="1" type="ORF">AVDCRST_MAG14-1461</name>
</gene>